<gene>
    <name evidence="2" type="ORF">JL811_08460</name>
</gene>
<reference evidence="2" key="1">
    <citation type="submission" date="2021-01" db="EMBL/GenBank/DDBJ databases">
        <title>Tabrizicola alba sp. nov. a motile alkaliphilic bacterium isolated from a soda lake.</title>
        <authorList>
            <person name="Szuroczki S."/>
            <person name="Abbaszade G."/>
            <person name="Schumann P."/>
            <person name="Toth E."/>
        </authorList>
    </citation>
    <scope>NUCLEOTIDE SEQUENCE</scope>
    <source>
        <strain evidence="2">DMG-N-6</strain>
    </source>
</reference>
<evidence type="ECO:0000259" key="1">
    <source>
        <dbReference type="Pfam" id="PF13539"/>
    </source>
</evidence>
<proteinExistence type="predicted"/>
<dbReference type="Gene3D" id="3.30.1380.10">
    <property type="match status" value="1"/>
</dbReference>
<dbReference type="SUPFAM" id="SSF55166">
    <property type="entry name" value="Hedgehog/DD-peptidase"/>
    <property type="match status" value="1"/>
</dbReference>
<organism evidence="2 3">
    <name type="scientific">Szabonella alba</name>
    <dbReference type="NCBI Taxonomy" id="2804194"/>
    <lineage>
        <taxon>Bacteria</taxon>
        <taxon>Pseudomonadati</taxon>
        <taxon>Pseudomonadota</taxon>
        <taxon>Alphaproteobacteria</taxon>
        <taxon>Rhodobacterales</taxon>
        <taxon>Paracoccaceae</taxon>
        <taxon>Szabonella</taxon>
    </lineage>
</organism>
<evidence type="ECO:0000313" key="2">
    <source>
        <dbReference type="EMBL" id="MBL4917255.1"/>
    </source>
</evidence>
<dbReference type="Pfam" id="PF13539">
    <property type="entry name" value="Peptidase_M15_4"/>
    <property type="match status" value="1"/>
</dbReference>
<name>A0A8K0VCB5_9RHOB</name>
<dbReference type="AlphaFoldDB" id="A0A8K0VCB5"/>
<feature type="domain" description="Peptidase M15C" evidence="1">
    <location>
        <begin position="133"/>
        <end position="201"/>
    </location>
</feature>
<dbReference type="EMBL" id="JAESVN010000003">
    <property type="protein sequence ID" value="MBL4917255.1"/>
    <property type="molecule type" value="Genomic_DNA"/>
</dbReference>
<keyword evidence="3" id="KW-1185">Reference proteome</keyword>
<accession>A0A8K0VCB5</accession>
<protein>
    <submittedName>
        <fullName evidence="2">M15 family metallopeptidase</fullName>
    </submittedName>
</protein>
<comment type="caution">
    <text evidence="2">The sequence shown here is derived from an EMBL/GenBank/DDBJ whole genome shotgun (WGS) entry which is preliminary data.</text>
</comment>
<evidence type="ECO:0000313" key="3">
    <source>
        <dbReference type="Proteomes" id="UP000648908"/>
    </source>
</evidence>
<dbReference type="Proteomes" id="UP000648908">
    <property type="component" value="Unassembled WGS sequence"/>
</dbReference>
<sequence>MRPGQTVKRWFQDFQRGLLGPSRLHATARNELGQAELGRFEDQFFAGELPEPSAWVAPQRLQAPGFFLTDRQLTQWDRADWQQTDRRLMRWSALFQEAARKRGIPLYVHSAFRTEAEQNQLMARKVTRAPYPTSAHNVGEAVDIVHGVYHWTMTKQEWAMLHVLGRLCLDKINAPLNKDQKLHLTWGGDFKSLFDPAHWEITDYRDRIERLPVGPPLRLTPRAILRDTKL</sequence>
<dbReference type="InterPro" id="IPR009045">
    <property type="entry name" value="Zn_M74/Hedgehog-like"/>
</dbReference>
<dbReference type="InterPro" id="IPR039561">
    <property type="entry name" value="Peptidase_M15C"/>
</dbReference>
<dbReference type="RefSeq" id="WP_202688080.1">
    <property type="nucleotide sequence ID" value="NZ_JAESVN010000003.1"/>
</dbReference>